<keyword evidence="3" id="KW-0106">Calcium</keyword>
<dbReference type="PANTHER" id="PTHR12268:SF14">
    <property type="entry name" value="DYSTROPHIN-1"/>
    <property type="match status" value="1"/>
</dbReference>
<proteinExistence type="predicted"/>
<evidence type="ECO:0000256" key="4">
    <source>
        <dbReference type="ARBA" id="ARBA00023212"/>
    </source>
</evidence>
<reference evidence="5" key="1">
    <citation type="submission" date="2025-08" db="UniProtKB">
        <authorList>
            <consortium name="Ensembl"/>
        </authorList>
    </citation>
    <scope>IDENTIFICATION</scope>
</reference>
<keyword evidence="6" id="KW-1185">Reference proteome</keyword>
<dbReference type="SMART" id="SM00150">
    <property type="entry name" value="SPEC"/>
    <property type="match status" value="1"/>
</dbReference>
<evidence type="ECO:0000256" key="2">
    <source>
        <dbReference type="ARBA" id="ARBA00022490"/>
    </source>
</evidence>
<dbReference type="InterPro" id="IPR050774">
    <property type="entry name" value="KCMF1/Dystrophin"/>
</dbReference>
<dbReference type="Gene3D" id="1.20.58.60">
    <property type="match status" value="2"/>
</dbReference>
<dbReference type="SUPFAM" id="SSF46966">
    <property type="entry name" value="Spectrin repeat"/>
    <property type="match status" value="1"/>
</dbReference>
<protein>
    <submittedName>
        <fullName evidence="5">Uncharacterized protein</fullName>
    </submittedName>
</protein>
<name>A0A8C4X0P4_EPTBU</name>
<dbReference type="AlphaFoldDB" id="A0A8C4X0P4"/>
<accession>A0A8C4X0P4</accession>
<dbReference type="Proteomes" id="UP000694388">
    <property type="component" value="Unplaced"/>
</dbReference>
<dbReference type="GO" id="GO:0099536">
    <property type="term" value="P:synaptic signaling"/>
    <property type="evidence" value="ECO:0007669"/>
    <property type="project" value="TreeGrafter"/>
</dbReference>
<dbReference type="Ensembl" id="ENSEBUT00000025409.1">
    <property type="protein sequence ID" value="ENSEBUP00000024833.1"/>
    <property type="gene ID" value="ENSEBUG00000015343.1"/>
</dbReference>
<dbReference type="GO" id="GO:0045202">
    <property type="term" value="C:synapse"/>
    <property type="evidence" value="ECO:0007669"/>
    <property type="project" value="GOC"/>
</dbReference>
<reference evidence="5" key="2">
    <citation type="submission" date="2025-09" db="UniProtKB">
        <authorList>
            <consortium name="Ensembl"/>
        </authorList>
    </citation>
    <scope>IDENTIFICATION</scope>
</reference>
<dbReference type="GO" id="GO:0005886">
    <property type="term" value="C:plasma membrane"/>
    <property type="evidence" value="ECO:0007669"/>
    <property type="project" value="TreeGrafter"/>
</dbReference>
<sequence length="208" mass="23420">MDQAQSSYHEVQDVCRRRTALLACALADARLFGEDEVELLNWLADVGDRLATVSIKDYQASVLKAQHDEQLSLHEEILSRKQSVDQAVKNGQTLIKQTTGDEILTIQQKLDDIKTRYTEIGTSSSKVLKMLEKALQLATRFEAGHEQLNNWMGRAEAELVELGALQGEKEECSSLQDRQNVRDGFAAAVEMHEGSHIRFFFFKLAVVI</sequence>
<dbReference type="InterPro" id="IPR018159">
    <property type="entry name" value="Spectrin/alpha-actinin"/>
</dbReference>
<evidence type="ECO:0000256" key="3">
    <source>
        <dbReference type="ARBA" id="ARBA00022837"/>
    </source>
</evidence>
<keyword evidence="2" id="KW-0963">Cytoplasm</keyword>
<evidence type="ECO:0000313" key="5">
    <source>
        <dbReference type="Ensembl" id="ENSEBUP00000024833.1"/>
    </source>
</evidence>
<dbReference type="GeneTree" id="ENSGT00940000155824"/>
<comment type="subcellular location">
    <subcellularLocation>
        <location evidence="1">Cytoplasm</location>
    </subcellularLocation>
</comment>
<evidence type="ECO:0000256" key="1">
    <source>
        <dbReference type="ARBA" id="ARBA00004496"/>
    </source>
</evidence>
<keyword evidence="4" id="KW-0206">Cytoskeleton</keyword>
<organism evidence="5 6">
    <name type="scientific">Eptatretus burgeri</name>
    <name type="common">Inshore hagfish</name>
    <dbReference type="NCBI Taxonomy" id="7764"/>
    <lineage>
        <taxon>Eukaryota</taxon>
        <taxon>Metazoa</taxon>
        <taxon>Chordata</taxon>
        <taxon>Craniata</taxon>
        <taxon>Vertebrata</taxon>
        <taxon>Cyclostomata</taxon>
        <taxon>Myxini</taxon>
        <taxon>Myxiniformes</taxon>
        <taxon>Myxinidae</taxon>
        <taxon>Eptatretinae</taxon>
        <taxon>Eptatretus</taxon>
    </lineage>
</organism>
<dbReference type="FunFam" id="1.20.58.60:FF:000008">
    <property type="entry name" value="microtubule-actin cross-linking factor 1"/>
    <property type="match status" value="1"/>
</dbReference>
<dbReference type="PANTHER" id="PTHR12268">
    <property type="entry name" value="E3 UBIQUITIN-PROTEIN LIGASE KCMF1"/>
    <property type="match status" value="1"/>
</dbReference>
<evidence type="ECO:0000313" key="6">
    <source>
        <dbReference type="Proteomes" id="UP000694388"/>
    </source>
</evidence>